<dbReference type="PANTHER" id="PTHR11161:SF0">
    <property type="entry name" value="O-ACYLTRANSFERASE LIKE PROTEIN"/>
    <property type="match status" value="1"/>
</dbReference>
<organism evidence="4 5">
    <name type="scientific">Zophobas morio</name>
    <dbReference type="NCBI Taxonomy" id="2755281"/>
    <lineage>
        <taxon>Eukaryota</taxon>
        <taxon>Metazoa</taxon>
        <taxon>Ecdysozoa</taxon>
        <taxon>Arthropoda</taxon>
        <taxon>Hexapoda</taxon>
        <taxon>Insecta</taxon>
        <taxon>Pterygota</taxon>
        <taxon>Neoptera</taxon>
        <taxon>Endopterygota</taxon>
        <taxon>Coleoptera</taxon>
        <taxon>Polyphaga</taxon>
        <taxon>Cucujiformia</taxon>
        <taxon>Tenebrionidae</taxon>
        <taxon>Zophobas</taxon>
    </lineage>
</organism>
<dbReference type="Pfam" id="PF20146">
    <property type="entry name" value="NRF"/>
    <property type="match status" value="1"/>
</dbReference>
<dbReference type="SMART" id="SM00703">
    <property type="entry name" value="NRF"/>
    <property type="match status" value="1"/>
</dbReference>
<evidence type="ECO:0000256" key="1">
    <source>
        <dbReference type="SAM" id="Phobius"/>
    </source>
</evidence>
<dbReference type="Pfam" id="PF01757">
    <property type="entry name" value="Acyl_transf_3"/>
    <property type="match status" value="1"/>
</dbReference>
<gene>
    <name evidence="4" type="ORF">Zmor_009385</name>
</gene>
<feature type="transmembrane region" description="Helical" evidence="1">
    <location>
        <begin position="565"/>
        <end position="583"/>
    </location>
</feature>
<feature type="transmembrane region" description="Helical" evidence="1">
    <location>
        <begin position="595"/>
        <end position="617"/>
    </location>
</feature>
<sequence>MRSIIVLVYTLFLFSRVACITEDVYNYFIHEVIASEKIREKIRSSLPDTEEGRSVALTMYDASTKIPNGLVGGNYFDLGHFDECYGIQYGDIYGKYCLGAFPFNQMPVSLRDPSVNTTIDRSPRILEDFGDPYTGYHFAVCVPSNWSVTDIPGSLIYGEEFCYSKATEKELSTGAIVTIVVLGIFLVLVVASTAFDLFLYYTKRESPHELFIAFSFFSNGKKLLRSTKNPDQLLCLNGIKSISMMWIVIGHSYSGMRNSPLSNFAELRKWMQNAANMYMMGATIAVDSFFVAAGLVAVYTFLKSRDKGVKFNIILYYIHRYLRLTPVLIILVLVHLFLLDYFGNGPLWRVVDITLVQVCEEAWWSTILYITNFVQSGSCIPQTWYLTVDMQLFILSPIVLIPLAKWPKVGLGILGVLVALGSFIPFILRFTYGTEDTGLTSTEAFRYVFYYQSYTRFGPYVIGMTLGYFIYKMKKNAVKRKLQWPIVLILWLFFLSILVACLYAGYWDVNLSSADDKWGNSLFLAFDRQGWAVGVAGVIFLCVAGYGGPIDWFLSLPIFQFFTKVSYSVYLVHQTIIFCRYAAMRSLFQFSDSAVMHAFWGDFMFTLALSIILWLTFESPVPVLEKYLFGSCSRKQKQNVKQSKA</sequence>
<dbReference type="InterPro" id="IPR006621">
    <property type="entry name" value="Nose-resist-to-fluoxetine_N"/>
</dbReference>
<dbReference type="EMBL" id="JALNTZ010000003">
    <property type="protein sequence ID" value="KAJ3657597.1"/>
    <property type="molecule type" value="Genomic_DNA"/>
</dbReference>
<feature type="transmembrane region" description="Helical" evidence="1">
    <location>
        <begin position="448"/>
        <end position="470"/>
    </location>
</feature>
<feature type="transmembrane region" description="Helical" evidence="1">
    <location>
        <begin position="175"/>
        <end position="201"/>
    </location>
</feature>
<feature type="transmembrane region" description="Helical" evidence="1">
    <location>
        <begin position="321"/>
        <end position="339"/>
    </location>
</feature>
<feature type="transmembrane region" description="Helical" evidence="1">
    <location>
        <begin position="531"/>
        <end position="553"/>
    </location>
</feature>
<name>A0AA38IP85_9CUCU</name>
<evidence type="ECO:0000259" key="3">
    <source>
        <dbReference type="SMART" id="SM00703"/>
    </source>
</evidence>
<feature type="transmembrane region" description="Helical" evidence="1">
    <location>
        <begin position="233"/>
        <end position="253"/>
    </location>
</feature>
<evidence type="ECO:0000256" key="2">
    <source>
        <dbReference type="SAM" id="SignalP"/>
    </source>
</evidence>
<evidence type="ECO:0000313" key="4">
    <source>
        <dbReference type="EMBL" id="KAJ3657597.1"/>
    </source>
</evidence>
<dbReference type="InterPro" id="IPR052728">
    <property type="entry name" value="O2_lipid_transport_reg"/>
</dbReference>
<dbReference type="Proteomes" id="UP001168821">
    <property type="component" value="Unassembled WGS sequence"/>
</dbReference>
<keyword evidence="5" id="KW-1185">Reference proteome</keyword>
<keyword evidence="1" id="KW-0472">Membrane</keyword>
<dbReference type="AlphaFoldDB" id="A0AA38IP85"/>
<accession>A0AA38IP85</accession>
<reference evidence="4" key="1">
    <citation type="journal article" date="2023" name="G3 (Bethesda)">
        <title>Whole genome assemblies of Zophobas morio and Tenebrio molitor.</title>
        <authorList>
            <person name="Kaur S."/>
            <person name="Stinson S.A."/>
            <person name="diCenzo G.C."/>
        </authorList>
    </citation>
    <scope>NUCLEOTIDE SEQUENCE</scope>
    <source>
        <strain evidence="4">QUZm001</strain>
    </source>
</reference>
<feature type="transmembrane region" description="Helical" evidence="1">
    <location>
        <begin position="277"/>
        <end position="301"/>
    </location>
</feature>
<keyword evidence="1" id="KW-0812">Transmembrane</keyword>
<dbReference type="InterPro" id="IPR002656">
    <property type="entry name" value="Acyl_transf_3_dom"/>
</dbReference>
<feature type="domain" description="Nose resistant-to-fluoxetine protein N-terminal" evidence="3">
    <location>
        <begin position="35"/>
        <end position="170"/>
    </location>
</feature>
<keyword evidence="1" id="KW-1133">Transmembrane helix</keyword>
<feature type="transmembrane region" description="Helical" evidence="1">
    <location>
        <begin position="411"/>
        <end position="428"/>
    </location>
</feature>
<dbReference type="GO" id="GO:0016747">
    <property type="term" value="F:acyltransferase activity, transferring groups other than amino-acyl groups"/>
    <property type="evidence" value="ECO:0007669"/>
    <property type="project" value="InterPro"/>
</dbReference>
<protein>
    <recommendedName>
        <fullName evidence="3">Nose resistant-to-fluoxetine protein N-terminal domain-containing protein</fullName>
    </recommendedName>
</protein>
<dbReference type="PANTHER" id="PTHR11161">
    <property type="entry name" value="O-ACYLTRANSFERASE"/>
    <property type="match status" value="1"/>
</dbReference>
<keyword evidence="2" id="KW-0732">Signal</keyword>
<feature type="transmembrane region" description="Helical" evidence="1">
    <location>
        <begin position="384"/>
        <end position="404"/>
    </location>
</feature>
<evidence type="ECO:0000313" key="5">
    <source>
        <dbReference type="Proteomes" id="UP001168821"/>
    </source>
</evidence>
<proteinExistence type="predicted"/>
<feature type="chain" id="PRO_5041420016" description="Nose resistant-to-fluoxetine protein N-terminal domain-containing protein" evidence="2">
    <location>
        <begin position="20"/>
        <end position="645"/>
    </location>
</feature>
<feature type="transmembrane region" description="Helical" evidence="1">
    <location>
        <begin position="482"/>
        <end position="506"/>
    </location>
</feature>
<comment type="caution">
    <text evidence="4">The sequence shown here is derived from an EMBL/GenBank/DDBJ whole genome shotgun (WGS) entry which is preliminary data.</text>
</comment>
<feature type="signal peptide" evidence="2">
    <location>
        <begin position="1"/>
        <end position="19"/>
    </location>
</feature>